<keyword evidence="15" id="KW-1185">Reference proteome</keyword>
<gene>
    <name evidence="14" type="ORF">PXEA_LOCUS31790</name>
</gene>
<feature type="region of interest" description="Disordered" evidence="12">
    <location>
        <begin position="804"/>
        <end position="909"/>
    </location>
</feature>
<dbReference type="PANTHER" id="PTHR45993:SF6">
    <property type="entry name" value="C2H2-TYPE DOMAIN-CONTAINING PROTEIN"/>
    <property type="match status" value="1"/>
</dbReference>
<feature type="region of interest" description="Disordered" evidence="12">
    <location>
        <begin position="995"/>
        <end position="1025"/>
    </location>
</feature>
<feature type="region of interest" description="Disordered" evidence="12">
    <location>
        <begin position="209"/>
        <end position="229"/>
    </location>
</feature>
<feature type="domain" description="C2H2-type" evidence="13">
    <location>
        <begin position="334"/>
        <end position="361"/>
    </location>
</feature>
<dbReference type="InterPro" id="IPR051497">
    <property type="entry name" value="Dev/Hematopoietic_TF"/>
</dbReference>
<reference evidence="14" key="1">
    <citation type="submission" date="2018-11" db="EMBL/GenBank/DDBJ databases">
        <authorList>
            <consortium name="Pathogen Informatics"/>
        </authorList>
    </citation>
    <scope>NUCLEOTIDE SEQUENCE</scope>
</reference>
<dbReference type="PANTHER" id="PTHR45993">
    <property type="entry name" value="B-CELL LYMPHOMA/LEUKEMIA 11"/>
    <property type="match status" value="1"/>
</dbReference>
<organism evidence="14 15">
    <name type="scientific">Protopolystoma xenopodis</name>
    <dbReference type="NCBI Taxonomy" id="117903"/>
    <lineage>
        <taxon>Eukaryota</taxon>
        <taxon>Metazoa</taxon>
        <taxon>Spiralia</taxon>
        <taxon>Lophotrochozoa</taxon>
        <taxon>Platyhelminthes</taxon>
        <taxon>Monogenea</taxon>
        <taxon>Polyopisthocotylea</taxon>
        <taxon>Polystomatidea</taxon>
        <taxon>Polystomatidae</taxon>
        <taxon>Protopolystoma</taxon>
    </lineage>
</organism>
<evidence type="ECO:0000256" key="6">
    <source>
        <dbReference type="ARBA" id="ARBA00022833"/>
    </source>
</evidence>
<keyword evidence="4" id="KW-0677">Repeat</keyword>
<evidence type="ECO:0000259" key="13">
    <source>
        <dbReference type="PROSITE" id="PS50157"/>
    </source>
</evidence>
<evidence type="ECO:0000256" key="5">
    <source>
        <dbReference type="ARBA" id="ARBA00022771"/>
    </source>
</evidence>
<dbReference type="FunFam" id="3.30.160.60:FF:000046">
    <property type="entry name" value="Putative B-cell lymphoma/leukemia 11A"/>
    <property type="match status" value="1"/>
</dbReference>
<feature type="compositionally biased region" description="Polar residues" evidence="12">
    <location>
        <begin position="849"/>
        <end position="894"/>
    </location>
</feature>
<dbReference type="PROSITE" id="PS00028">
    <property type="entry name" value="ZINC_FINGER_C2H2_1"/>
    <property type="match status" value="2"/>
</dbReference>
<dbReference type="PROSITE" id="PS50157">
    <property type="entry name" value="ZINC_FINGER_C2H2_2"/>
    <property type="match status" value="2"/>
</dbReference>
<feature type="compositionally biased region" description="Polar residues" evidence="12">
    <location>
        <begin position="212"/>
        <end position="229"/>
    </location>
</feature>
<feature type="region of interest" description="Disordered" evidence="12">
    <location>
        <begin position="586"/>
        <end position="607"/>
    </location>
</feature>
<dbReference type="GO" id="GO:0003700">
    <property type="term" value="F:DNA-binding transcription factor activity"/>
    <property type="evidence" value="ECO:0007669"/>
    <property type="project" value="TreeGrafter"/>
</dbReference>
<evidence type="ECO:0000256" key="12">
    <source>
        <dbReference type="SAM" id="MobiDB-lite"/>
    </source>
</evidence>
<dbReference type="EMBL" id="CAAALY010257641">
    <property type="protein sequence ID" value="VEL38350.1"/>
    <property type="molecule type" value="Genomic_DNA"/>
</dbReference>
<dbReference type="InterPro" id="IPR013087">
    <property type="entry name" value="Znf_C2H2_type"/>
</dbReference>
<keyword evidence="6" id="KW-0862">Zinc</keyword>
<evidence type="ECO:0000256" key="11">
    <source>
        <dbReference type="PROSITE-ProRule" id="PRU00042"/>
    </source>
</evidence>
<feature type="domain" description="C2H2-type" evidence="13">
    <location>
        <begin position="362"/>
        <end position="389"/>
    </location>
</feature>
<feature type="region of interest" description="Disordered" evidence="12">
    <location>
        <begin position="502"/>
        <end position="521"/>
    </location>
</feature>
<feature type="region of interest" description="Disordered" evidence="12">
    <location>
        <begin position="470"/>
        <end position="492"/>
    </location>
</feature>
<dbReference type="GO" id="GO:0005634">
    <property type="term" value="C:nucleus"/>
    <property type="evidence" value="ECO:0007669"/>
    <property type="project" value="UniProtKB-SubCell"/>
</dbReference>
<feature type="compositionally biased region" description="Low complexity" evidence="12">
    <location>
        <begin position="804"/>
        <end position="827"/>
    </location>
</feature>
<dbReference type="GO" id="GO:0000978">
    <property type="term" value="F:RNA polymerase II cis-regulatory region sequence-specific DNA binding"/>
    <property type="evidence" value="ECO:0007669"/>
    <property type="project" value="TreeGrafter"/>
</dbReference>
<keyword evidence="8" id="KW-0805">Transcription regulation</keyword>
<dbReference type="InterPro" id="IPR036236">
    <property type="entry name" value="Znf_C2H2_sf"/>
</dbReference>
<feature type="region of interest" description="Disordered" evidence="12">
    <location>
        <begin position="940"/>
        <end position="960"/>
    </location>
</feature>
<dbReference type="SMART" id="SM00355">
    <property type="entry name" value="ZnF_C2H2"/>
    <property type="match status" value="3"/>
</dbReference>
<evidence type="ECO:0000256" key="8">
    <source>
        <dbReference type="ARBA" id="ARBA00023015"/>
    </source>
</evidence>
<evidence type="ECO:0000256" key="7">
    <source>
        <dbReference type="ARBA" id="ARBA00022843"/>
    </source>
</evidence>
<feature type="compositionally biased region" description="Low complexity" evidence="12">
    <location>
        <begin position="56"/>
        <end position="67"/>
    </location>
</feature>
<feature type="compositionally biased region" description="Low complexity" evidence="12">
    <location>
        <begin position="995"/>
        <end position="1007"/>
    </location>
</feature>
<feature type="non-terminal residue" evidence="14">
    <location>
        <position position="1127"/>
    </location>
</feature>
<dbReference type="OrthoDB" id="10046198at2759"/>
<dbReference type="Pfam" id="PF00096">
    <property type="entry name" value="zf-C2H2"/>
    <property type="match status" value="2"/>
</dbReference>
<feature type="compositionally biased region" description="Polar residues" evidence="12">
    <location>
        <begin position="172"/>
        <end position="194"/>
    </location>
</feature>
<comment type="subcellular location">
    <subcellularLocation>
        <location evidence="1">Nucleus</location>
    </subcellularLocation>
</comment>
<sequence length="1127" mass="119676">TSKSRHFQAFYREPEDQDEKEIGTTSSCQHDSVSKLKQDQCLHQERDEFTGEIAKSASSTSTSTGSSHLLPGPDASSKSSLVERDGYKIAQSQAMNSVRSDIRPLRRHIFQPSAKRRQFSFESAEAGPNPPVGQRTNALGEGLSDLPLSLTTNSVTPLCKRRHNAIQHKRPSASTNNGNGQQPSPTIESDNSPATVPFADCDKALLSGGTAEHTSSKAPISVNEASSRSHANGNTSLYYYQLYLRQLTAAAVAAATSCGRPADSPAKPTHVPGCHHLPAWLTRQSSVSSTNAIATLEPTPFTGDKEEVSCTNGSFKVGNSASVVFTGRRDRRNDQCEYCGKIFKNCSNLTVHRRSHTGEKPYHCRLCNYACAQSSKLTRHMKTHGKDGKPSHHCKYCQTPFIVPSTLEKHMRKCIKSRSSASIGATNNGHHGGGALKVGTPTTGTAVSMAAAAAAVATMAAVVASSGMVRQHQHQLSNHSQTSATHDAQNPHLQQPTIKQRPNVTLPPMHAQHSHTNHMHNHHYNHSYKNQQHHQLLTQSCQRHHHAQEHADELSLASLSTNASGPNEHTFSDLSLHDANRLPLQHRQHSLHRQSARDPGAGQPQVEPTDLSARIMLPGKVAGTEKLSSGADVRCRERSSELAEPEVGRLTGYFSAASLSTLFSSSPSCSTASYSSSSSSSSALTTASASPLASATSAFIPANSCQIEKQALANSRSQISSPSFVTSSYSPSSGSISTAQSTASKIPGAMSNLPSLSLPLTIPLPAPAQSAMPLTLPYGLGTTSAASLFAAAYAALTSSQQSAGAITSSSPSSSSSASSPSNLTTPSRLAQAEDREKRHSELAPPTVDWSATLTARPHQTSPNPLPLTTQARPTGQSNVGQHTKISSNLSQPSLHSHLPGPSGSNSTSTAHDLHLSVLIMSHLLESAGLGNRANKTVPPVSLPYNGAQSTKPPANPSIAQDFPFSLQTLKSPPQQQPLPRLSSLQLPTSALTVTATTATTSTTSLVSRPATPPDSAHSLTSSTASVLTQLPQSSPPLLSLTYPLSPHPLPLASLPFRPFSLASQLPPTFSPTSTCFPNSSRQHPSPNNRFSPENDRQWAPAAMLGFQATKSLLSQHGRGASYSSLFF</sequence>
<dbReference type="GO" id="GO:0008270">
    <property type="term" value="F:zinc ion binding"/>
    <property type="evidence" value="ECO:0007669"/>
    <property type="project" value="UniProtKB-KW"/>
</dbReference>
<comment type="caution">
    <text evidence="14">The sequence shown here is derived from an EMBL/GenBank/DDBJ whole genome shotgun (WGS) entry which is preliminary data.</text>
</comment>
<dbReference type="AlphaFoldDB" id="A0A448XJT9"/>
<accession>A0A448XJT9</accession>
<feature type="compositionally biased region" description="Basic residues" evidence="12">
    <location>
        <begin position="512"/>
        <end position="521"/>
    </location>
</feature>
<feature type="region of interest" description="Disordered" evidence="12">
    <location>
        <begin position="163"/>
        <end position="194"/>
    </location>
</feature>
<feature type="region of interest" description="Disordered" evidence="12">
    <location>
        <begin position="1070"/>
        <end position="1095"/>
    </location>
</feature>
<dbReference type="Gene3D" id="3.30.160.60">
    <property type="entry name" value="Classic Zinc Finger"/>
    <property type="match status" value="2"/>
</dbReference>
<keyword evidence="5 11" id="KW-0863">Zinc-finger</keyword>
<feature type="compositionally biased region" description="Polar residues" evidence="12">
    <location>
        <begin position="1081"/>
        <end position="1091"/>
    </location>
</feature>
<feature type="compositionally biased region" description="Basic and acidic residues" evidence="12">
    <location>
        <begin position="831"/>
        <end position="841"/>
    </location>
</feature>
<dbReference type="SUPFAM" id="SSF57667">
    <property type="entry name" value="beta-beta-alpha zinc fingers"/>
    <property type="match status" value="1"/>
</dbReference>
<feature type="region of interest" description="Disordered" evidence="12">
    <location>
        <begin position="1"/>
        <end position="81"/>
    </location>
</feature>
<evidence type="ECO:0000256" key="1">
    <source>
        <dbReference type="ARBA" id="ARBA00004123"/>
    </source>
</evidence>
<evidence type="ECO:0000313" key="15">
    <source>
        <dbReference type="Proteomes" id="UP000784294"/>
    </source>
</evidence>
<keyword evidence="9" id="KW-0804">Transcription</keyword>
<keyword evidence="3" id="KW-0479">Metal-binding</keyword>
<feature type="compositionally biased region" description="Basic and acidic residues" evidence="12">
    <location>
        <begin position="32"/>
        <end position="49"/>
    </location>
</feature>
<feature type="compositionally biased region" description="Polar residues" evidence="12">
    <location>
        <begin position="474"/>
        <end position="492"/>
    </location>
</feature>
<evidence type="ECO:0000256" key="9">
    <source>
        <dbReference type="ARBA" id="ARBA00023163"/>
    </source>
</evidence>
<evidence type="ECO:0000256" key="4">
    <source>
        <dbReference type="ARBA" id="ARBA00022737"/>
    </source>
</evidence>
<dbReference type="FunFam" id="3.30.160.60:FF:001175">
    <property type="entry name" value="Zinc finger, C2H2 type"/>
    <property type="match status" value="1"/>
</dbReference>
<keyword evidence="7" id="KW-0832">Ubl conjugation</keyword>
<feature type="compositionally biased region" description="Low complexity" evidence="12">
    <location>
        <begin position="1070"/>
        <end position="1080"/>
    </location>
</feature>
<proteinExistence type="predicted"/>
<dbReference type="Proteomes" id="UP000784294">
    <property type="component" value="Unassembled WGS sequence"/>
</dbReference>
<evidence type="ECO:0000256" key="2">
    <source>
        <dbReference type="ARBA" id="ARBA00022499"/>
    </source>
</evidence>
<name>A0A448XJT9_9PLAT</name>
<protein>
    <recommendedName>
        <fullName evidence="13">C2H2-type domain-containing protein</fullName>
    </recommendedName>
</protein>
<evidence type="ECO:0000313" key="14">
    <source>
        <dbReference type="EMBL" id="VEL38350.1"/>
    </source>
</evidence>
<keyword evidence="10" id="KW-0539">Nucleus</keyword>
<evidence type="ECO:0000256" key="10">
    <source>
        <dbReference type="ARBA" id="ARBA00023242"/>
    </source>
</evidence>
<keyword evidence="2" id="KW-1017">Isopeptide bond</keyword>
<evidence type="ECO:0000256" key="3">
    <source>
        <dbReference type="ARBA" id="ARBA00022723"/>
    </source>
</evidence>
<dbReference type="GO" id="GO:0006357">
    <property type="term" value="P:regulation of transcription by RNA polymerase II"/>
    <property type="evidence" value="ECO:0007669"/>
    <property type="project" value="TreeGrafter"/>
</dbReference>